<comment type="caution">
    <text evidence="2">The sequence shown here is derived from an EMBL/GenBank/DDBJ whole genome shotgun (WGS) entry which is preliminary data.</text>
</comment>
<name>A0A1F5EMK9_9BACT</name>
<organism evidence="2 3">
    <name type="scientific">Candidatus Campbellbacteria bacterium RIFCSPLOWO2_01_FULL_34_15</name>
    <dbReference type="NCBI Taxonomy" id="1797579"/>
    <lineage>
        <taxon>Bacteria</taxon>
        <taxon>Candidatus Campbelliibacteriota</taxon>
    </lineage>
</organism>
<reference evidence="2 3" key="1">
    <citation type="journal article" date="2016" name="Nat. Commun.">
        <title>Thousands of microbial genomes shed light on interconnected biogeochemical processes in an aquifer system.</title>
        <authorList>
            <person name="Anantharaman K."/>
            <person name="Brown C.T."/>
            <person name="Hug L.A."/>
            <person name="Sharon I."/>
            <person name="Castelle C.J."/>
            <person name="Probst A.J."/>
            <person name="Thomas B.C."/>
            <person name="Singh A."/>
            <person name="Wilkins M.J."/>
            <person name="Karaoz U."/>
            <person name="Brodie E.L."/>
            <person name="Williams K.H."/>
            <person name="Hubbard S.S."/>
            <person name="Banfield J.F."/>
        </authorList>
    </citation>
    <scope>NUCLEOTIDE SEQUENCE [LARGE SCALE GENOMIC DNA]</scope>
</reference>
<dbReference type="EMBL" id="MFAB01000026">
    <property type="protein sequence ID" value="OGD68464.1"/>
    <property type="molecule type" value="Genomic_DNA"/>
</dbReference>
<evidence type="ECO:0000256" key="1">
    <source>
        <dbReference type="SAM" id="Phobius"/>
    </source>
</evidence>
<feature type="transmembrane region" description="Helical" evidence="1">
    <location>
        <begin position="21"/>
        <end position="41"/>
    </location>
</feature>
<feature type="transmembrane region" description="Helical" evidence="1">
    <location>
        <begin position="81"/>
        <end position="99"/>
    </location>
</feature>
<keyword evidence="1" id="KW-1133">Transmembrane helix</keyword>
<keyword evidence="1" id="KW-0812">Transmembrane</keyword>
<dbReference type="AlphaFoldDB" id="A0A1F5EMK9"/>
<proteinExistence type="predicted"/>
<evidence type="ECO:0000313" key="2">
    <source>
        <dbReference type="EMBL" id="OGD68464.1"/>
    </source>
</evidence>
<sequence>MKRTIEQKSFFEAGSSLWMGMMFALVLFVSVSNTWCGFQMIGEGFLINSLASVVIISSVFVSVFLFFLVSVSDWKLWKLGFLEPAYTLFFLLAVSGILYGFDRLFIFASSFIIVFAGFHISINQRFRHFAGEYDINIVGLATVLWVQDHKPAV</sequence>
<accession>A0A1F5EMK9</accession>
<feature type="transmembrane region" description="Helical" evidence="1">
    <location>
        <begin position="105"/>
        <end position="122"/>
    </location>
</feature>
<keyword evidence="1" id="KW-0472">Membrane</keyword>
<gene>
    <name evidence="2" type="ORF">A2996_01600</name>
</gene>
<protein>
    <submittedName>
        <fullName evidence="2">Uncharacterized protein</fullName>
    </submittedName>
</protein>
<evidence type="ECO:0000313" key="3">
    <source>
        <dbReference type="Proteomes" id="UP000176865"/>
    </source>
</evidence>
<feature type="transmembrane region" description="Helical" evidence="1">
    <location>
        <begin position="47"/>
        <end position="69"/>
    </location>
</feature>
<dbReference type="Proteomes" id="UP000176865">
    <property type="component" value="Unassembled WGS sequence"/>
</dbReference>